<proteinExistence type="predicted"/>
<feature type="compositionally biased region" description="Basic residues" evidence="1">
    <location>
        <begin position="28"/>
        <end position="43"/>
    </location>
</feature>
<feature type="compositionally biased region" description="Polar residues" evidence="1">
    <location>
        <begin position="17"/>
        <end position="27"/>
    </location>
</feature>
<evidence type="ECO:0000313" key="3">
    <source>
        <dbReference type="Proteomes" id="UP000703269"/>
    </source>
</evidence>
<comment type="caution">
    <text evidence="2">The sequence shown here is derived from an EMBL/GenBank/DDBJ whole genome shotgun (WGS) entry which is preliminary data.</text>
</comment>
<name>A0A9P3LGC8_9APHY</name>
<protein>
    <submittedName>
        <fullName evidence="2">Uncharacterized protein</fullName>
    </submittedName>
</protein>
<dbReference type="EMBL" id="BPQB01000038">
    <property type="protein sequence ID" value="GJE94195.1"/>
    <property type="molecule type" value="Genomic_DNA"/>
</dbReference>
<sequence length="217" mass="23883">MISCWRICSTREHRLNSAGTRVQPNPHSSRRRRARKKRGSSAVGRHMRCPLRCAGPTAPCGIDAARGAAHLFSGQRGPRGLRRAIFHGRRAARTHAALALSAPVTAPAADFECRRQNRQGRATAGARSDARLARGPGTQTQACLPVRKHACAANRARTRGLAAARTRVCRWRLATRGMSREGGVGPRTPRCLCQAKRRVWAGYFRRVLTGRLRRQAS</sequence>
<accession>A0A9P3LGC8</accession>
<organism evidence="2 3">
    <name type="scientific">Phanerochaete sordida</name>
    <dbReference type="NCBI Taxonomy" id="48140"/>
    <lineage>
        <taxon>Eukaryota</taxon>
        <taxon>Fungi</taxon>
        <taxon>Dikarya</taxon>
        <taxon>Basidiomycota</taxon>
        <taxon>Agaricomycotina</taxon>
        <taxon>Agaricomycetes</taxon>
        <taxon>Polyporales</taxon>
        <taxon>Phanerochaetaceae</taxon>
        <taxon>Phanerochaete</taxon>
    </lineage>
</organism>
<keyword evidence="3" id="KW-1185">Reference proteome</keyword>
<evidence type="ECO:0000313" key="2">
    <source>
        <dbReference type="EMBL" id="GJE94195.1"/>
    </source>
</evidence>
<evidence type="ECO:0000256" key="1">
    <source>
        <dbReference type="SAM" id="MobiDB-lite"/>
    </source>
</evidence>
<gene>
    <name evidence="2" type="ORF">PsYK624_103630</name>
</gene>
<reference evidence="2 3" key="1">
    <citation type="submission" date="2021-08" db="EMBL/GenBank/DDBJ databases">
        <title>Draft Genome Sequence of Phanerochaete sordida strain YK-624.</title>
        <authorList>
            <person name="Mori T."/>
            <person name="Dohra H."/>
            <person name="Suzuki T."/>
            <person name="Kawagishi H."/>
            <person name="Hirai H."/>
        </authorList>
    </citation>
    <scope>NUCLEOTIDE SEQUENCE [LARGE SCALE GENOMIC DNA]</scope>
    <source>
        <strain evidence="2 3">YK-624</strain>
    </source>
</reference>
<dbReference type="AlphaFoldDB" id="A0A9P3LGC8"/>
<feature type="region of interest" description="Disordered" evidence="1">
    <location>
        <begin position="16"/>
        <end position="43"/>
    </location>
</feature>
<dbReference type="Proteomes" id="UP000703269">
    <property type="component" value="Unassembled WGS sequence"/>
</dbReference>